<gene>
    <name evidence="2" type="ORF">EXIGLDRAFT_726457</name>
</gene>
<name>A0A165M9U7_EXIGL</name>
<dbReference type="EMBL" id="KV425913">
    <property type="protein sequence ID" value="KZV98964.1"/>
    <property type="molecule type" value="Genomic_DNA"/>
</dbReference>
<evidence type="ECO:0000313" key="3">
    <source>
        <dbReference type="Proteomes" id="UP000077266"/>
    </source>
</evidence>
<organism evidence="2 3">
    <name type="scientific">Exidia glandulosa HHB12029</name>
    <dbReference type="NCBI Taxonomy" id="1314781"/>
    <lineage>
        <taxon>Eukaryota</taxon>
        <taxon>Fungi</taxon>
        <taxon>Dikarya</taxon>
        <taxon>Basidiomycota</taxon>
        <taxon>Agaricomycotina</taxon>
        <taxon>Agaricomycetes</taxon>
        <taxon>Auriculariales</taxon>
        <taxon>Exidiaceae</taxon>
        <taxon>Exidia</taxon>
    </lineage>
</organism>
<protein>
    <submittedName>
        <fullName evidence="2">Uncharacterized protein</fullName>
    </submittedName>
</protein>
<evidence type="ECO:0000313" key="2">
    <source>
        <dbReference type="EMBL" id="KZV98964.1"/>
    </source>
</evidence>
<dbReference type="Proteomes" id="UP000077266">
    <property type="component" value="Unassembled WGS sequence"/>
</dbReference>
<accession>A0A165M9U7</accession>
<evidence type="ECO:0000256" key="1">
    <source>
        <dbReference type="SAM" id="MobiDB-lite"/>
    </source>
</evidence>
<keyword evidence="3" id="KW-1185">Reference proteome</keyword>
<dbReference type="AlphaFoldDB" id="A0A165M9U7"/>
<feature type="region of interest" description="Disordered" evidence="1">
    <location>
        <begin position="26"/>
        <end position="51"/>
    </location>
</feature>
<dbReference type="InParanoid" id="A0A165M9U7"/>
<reference evidence="2 3" key="1">
    <citation type="journal article" date="2016" name="Mol. Biol. Evol.">
        <title>Comparative Genomics of Early-Diverging Mushroom-Forming Fungi Provides Insights into the Origins of Lignocellulose Decay Capabilities.</title>
        <authorList>
            <person name="Nagy L.G."/>
            <person name="Riley R."/>
            <person name="Tritt A."/>
            <person name="Adam C."/>
            <person name="Daum C."/>
            <person name="Floudas D."/>
            <person name="Sun H."/>
            <person name="Yadav J.S."/>
            <person name="Pangilinan J."/>
            <person name="Larsson K.H."/>
            <person name="Matsuura K."/>
            <person name="Barry K."/>
            <person name="Labutti K."/>
            <person name="Kuo R."/>
            <person name="Ohm R.A."/>
            <person name="Bhattacharya S.S."/>
            <person name="Shirouzu T."/>
            <person name="Yoshinaga Y."/>
            <person name="Martin F.M."/>
            <person name="Grigoriev I.V."/>
            <person name="Hibbett D.S."/>
        </authorList>
    </citation>
    <scope>NUCLEOTIDE SEQUENCE [LARGE SCALE GENOMIC DNA]</scope>
    <source>
        <strain evidence="2 3">HHB12029</strain>
    </source>
</reference>
<proteinExistence type="predicted"/>
<sequence length="51" mass="5564">MCAAHSRVQGERYEISALVINTSKERECSASHRHPPGARLRTCRNAGPSAT</sequence>